<keyword evidence="1" id="KW-0540">Nuclease</keyword>
<evidence type="ECO:0000256" key="2">
    <source>
        <dbReference type="ARBA" id="ARBA00022801"/>
    </source>
</evidence>
<dbReference type="SMART" id="SM00393">
    <property type="entry name" value="R3H"/>
    <property type="match status" value="1"/>
</dbReference>
<feature type="coiled-coil region" evidence="3">
    <location>
        <begin position="332"/>
        <end position="361"/>
    </location>
</feature>
<dbReference type="Gene3D" id="3.30.420.10">
    <property type="entry name" value="Ribonuclease H-like superfamily/Ribonuclease H"/>
    <property type="match status" value="1"/>
</dbReference>
<keyword evidence="3" id="KW-0175">Coiled coil</keyword>
<dbReference type="EMBL" id="AP024483">
    <property type="protein sequence ID" value="BCS83118.1"/>
    <property type="molecule type" value="Genomic_DNA"/>
</dbReference>
<dbReference type="InterPro" id="IPR051132">
    <property type="entry name" value="3-5_Exonuclease_domain"/>
</dbReference>
<keyword evidence="5" id="KW-0269">Exonuclease</keyword>
<dbReference type="SUPFAM" id="SSF53098">
    <property type="entry name" value="Ribonuclease H-like"/>
    <property type="match status" value="1"/>
</dbReference>
<proteinExistence type="predicted"/>
<keyword evidence="6" id="KW-1185">Reference proteome</keyword>
<evidence type="ECO:0000313" key="5">
    <source>
        <dbReference type="EMBL" id="BCS83118.1"/>
    </source>
</evidence>
<sequence>MDNFNTESECNDVFLAIKTLIEYLLENGSTKIFIIEDHIKNNSSKAPIWIKRNMTISKFVKKFPTLFSIDNQIISTKLIEHNDINNIDLSLINDMWFNEVDDFVLTEKKFNKTLHFFELPNDFDIIVTRDEDMCNTWITENIFNVEITKIGLDTETIITGQQEKTSIVQISTGQKNIIIQVNSMAHLPDKFVELLSDKLITKIGVAIGFDVNSLCKWFDLKCVNSVLDLSDLSKLLPEFSTEKQNIGLKTLAATMLDVYLDNKDLCDVKKSDWNADILSKQQINYAIADSFISLLIYEKIMSQLLGVNVSRYIKNITRQINNTPKNTSIPKNNLTRKELQQKEQEKRLASIESKIKKWYRENETTHLELEPMNAFYRRHVHVIVETYNDLVSETQGIDPGKYVKITRN</sequence>
<dbReference type="PANTHER" id="PTHR13620">
    <property type="entry name" value="3-5 EXONUCLEASE"/>
    <property type="match status" value="1"/>
</dbReference>
<dbReference type="Pfam" id="PF01612">
    <property type="entry name" value="DNA_pol_A_exo1"/>
    <property type="match status" value="1"/>
</dbReference>
<evidence type="ECO:0000256" key="3">
    <source>
        <dbReference type="SAM" id="Coils"/>
    </source>
</evidence>
<dbReference type="InterPro" id="IPR012337">
    <property type="entry name" value="RNaseH-like_sf"/>
</dbReference>
<reference evidence="5 6" key="1">
    <citation type="submission" date="2021-02" db="EMBL/GenBank/DDBJ databases">
        <title>Cotonvirus japonicus, which uses Golgi apparatus of host cells for its virion factory, phylogenetically links tailed tupanvirus and icosahedral mimivirus.</title>
        <authorList>
            <person name="Takahashi H."/>
            <person name="Fukaya S."/>
            <person name="Song C."/>
            <person name="Murata K."/>
            <person name="Takemura M."/>
        </authorList>
    </citation>
    <scope>NUCLEOTIDE SEQUENCE [LARGE SCALE GENOMIC DNA]</scope>
</reference>
<dbReference type="Gene3D" id="3.30.1370.50">
    <property type="entry name" value="R3H-like domain"/>
    <property type="match status" value="1"/>
</dbReference>
<protein>
    <submittedName>
        <fullName evidence="5">3'-5' exonuclease</fullName>
    </submittedName>
</protein>
<dbReference type="Proteomes" id="UP001321479">
    <property type="component" value="Segment"/>
</dbReference>
<feature type="domain" description="R3H" evidence="4">
    <location>
        <begin position="345"/>
        <end position="408"/>
    </location>
</feature>
<dbReference type="InterPro" id="IPR002562">
    <property type="entry name" value="3'-5'_exonuclease_dom"/>
</dbReference>
<dbReference type="InterPro" id="IPR036397">
    <property type="entry name" value="RNaseH_sf"/>
</dbReference>
<dbReference type="GeneID" id="80558323"/>
<name>A0ABM7NSH8_9VIRU</name>
<dbReference type="PROSITE" id="PS51061">
    <property type="entry name" value="R3H"/>
    <property type="match status" value="1"/>
</dbReference>
<dbReference type="GO" id="GO:0004527">
    <property type="term" value="F:exonuclease activity"/>
    <property type="evidence" value="ECO:0007669"/>
    <property type="project" value="UniProtKB-KW"/>
</dbReference>
<evidence type="ECO:0000256" key="1">
    <source>
        <dbReference type="ARBA" id="ARBA00022722"/>
    </source>
</evidence>
<dbReference type="InterPro" id="IPR001374">
    <property type="entry name" value="R3H_dom"/>
</dbReference>
<dbReference type="PANTHER" id="PTHR13620:SF104">
    <property type="entry name" value="EXONUCLEASE 3'-5' DOMAIN-CONTAINING PROTEIN 2"/>
    <property type="match status" value="1"/>
</dbReference>
<dbReference type="Pfam" id="PF01424">
    <property type="entry name" value="R3H"/>
    <property type="match status" value="1"/>
</dbReference>
<evidence type="ECO:0000259" key="4">
    <source>
        <dbReference type="PROSITE" id="PS51061"/>
    </source>
</evidence>
<dbReference type="CDD" id="cd06141">
    <property type="entry name" value="WRN_exo"/>
    <property type="match status" value="1"/>
</dbReference>
<evidence type="ECO:0000313" key="6">
    <source>
        <dbReference type="Proteomes" id="UP001321479"/>
    </source>
</evidence>
<accession>A0ABM7NSH8</accession>
<keyword evidence="2" id="KW-0378">Hydrolase</keyword>
<dbReference type="SUPFAM" id="SSF82708">
    <property type="entry name" value="R3H domain"/>
    <property type="match status" value="1"/>
</dbReference>
<dbReference type="RefSeq" id="YP_010841726.1">
    <property type="nucleotide sequence ID" value="NC_079139.1"/>
</dbReference>
<dbReference type="CDD" id="cd02325">
    <property type="entry name" value="R3H"/>
    <property type="match status" value="1"/>
</dbReference>
<dbReference type="InterPro" id="IPR036867">
    <property type="entry name" value="R3H_dom_sf"/>
</dbReference>
<dbReference type="SMART" id="SM00474">
    <property type="entry name" value="35EXOc"/>
    <property type="match status" value="1"/>
</dbReference>
<organism evidence="5 6">
    <name type="scientific">Cotonvirus japonicus</name>
    <dbReference type="NCBI Taxonomy" id="2811091"/>
    <lineage>
        <taxon>Viruses</taxon>
        <taxon>Varidnaviria</taxon>
        <taxon>Bamfordvirae</taxon>
        <taxon>Nucleocytoviricota</taxon>
        <taxon>Megaviricetes</taxon>
        <taxon>Imitervirales</taxon>
        <taxon>Mimiviridae</taxon>
        <taxon>Megamimivirinae</taxon>
        <taxon>Cotonvirus</taxon>
        <taxon>Cotonvirus japonicum</taxon>
    </lineage>
</organism>